<feature type="region of interest" description="Disordered" evidence="1">
    <location>
        <begin position="90"/>
        <end position="114"/>
    </location>
</feature>
<keyword evidence="2" id="KW-0732">Signal</keyword>
<accession>A0A814DGB0</accession>
<proteinExistence type="predicted"/>
<sequence>MLKNTFFVMLIGVIILVVIEGAEVKKSVGQGASGDSDESSGDYDYDKKKRSLDPREKINKMELYRQLVERLSNKYDDPEFKSLKLRGKFLDDNLSGPYPDFDEDEYGSEYDSDSEDDLYRKKKSLMKKKRFREFFRKRNALQQRFRKFRANF</sequence>
<name>A0A814DGB0_9BILA</name>
<dbReference type="Proteomes" id="UP000663879">
    <property type="component" value="Unassembled WGS sequence"/>
</dbReference>
<dbReference type="EMBL" id="CAJNOC010002853">
    <property type="protein sequence ID" value="CAF0955017.1"/>
    <property type="molecule type" value="Genomic_DNA"/>
</dbReference>
<protein>
    <submittedName>
        <fullName evidence="3">Uncharacterized protein</fullName>
    </submittedName>
</protein>
<evidence type="ECO:0000256" key="1">
    <source>
        <dbReference type="SAM" id="MobiDB-lite"/>
    </source>
</evidence>
<reference evidence="3" key="1">
    <citation type="submission" date="2021-02" db="EMBL/GenBank/DDBJ databases">
        <authorList>
            <person name="Nowell W R."/>
        </authorList>
    </citation>
    <scope>NUCLEOTIDE SEQUENCE</scope>
    <source>
        <strain evidence="3">Ploen Becks lab</strain>
    </source>
</reference>
<gene>
    <name evidence="3" type="ORF">OXX778_LOCUS14148</name>
</gene>
<keyword evidence="4" id="KW-1185">Reference proteome</keyword>
<evidence type="ECO:0000313" key="4">
    <source>
        <dbReference type="Proteomes" id="UP000663879"/>
    </source>
</evidence>
<feature type="region of interest" description="Disordered" evidence="1">
    <location>
        <begin position="28"/>
        <end position="52"/>
    </location>
</feature>
<dbReference type="AlphaFoldDB" id="A0A814DGB0"/>
<feature type="chain" id="PRO_5032582304" evidence="2">
    <location>
        <begin position="22"/>
        <end position="152"/>
    </location>
</feature>
<comment type="caution">
    <text evidence="3">The sequence shown here is derived from an EMBL/GenBank/DDBJ whole genome shotgun (WGS) entry which is preliminary data.</text>
</comment>
<evidence type="ECO:0000256" key="2">
    <source>
        <dbReference type="SAM" id="SignalP"/>
    </source>
</evidence>
<feature type="compositionally biased region" description="Acidic residues" evidence="1">
    <location>
        <begin position="100"/>
        <end position="114"/>
    </location>
</feature>
<feature type="signal peptide" evidence="2">
    <location>
        <begin position="1"/>
        <end position="21"/>
    </location>
</feature>
<organism evidence="3 4">
    <name type="scientific">Brachionus calyciflorus</name>
    <dbReference type="NCBI Taxonomy" id="104777"/>
    <lineage>
        <taxon>Eukaryota</taxon>
        <taxon>Metazoa</taxon>
        <taxon>Spiralia</taxon>
        <taxon>Gnathifera</taxon>
        <taxon>Rotifera</taxon>
        <taxon>Eurotatoria</taxon>
        <taxon>Monogononta</taxon>
        <taxon>Pseudotrocha</taxon>
        <taxon>Ploima</taxon>
        <taxon>Brachionidae</taxon>
        <taxon>Brachionus</taxon>
    </lineage>
</organism>
<evidence type="ECO:0000313" key="3">
    <source>
        <dbReference type="EMBL" id="CAF0955017.1"/>
    </source>
</evidence>